<proteinExistence type="inferred from homology"/>
<dbReference type="InterPro" id="IPR002637">
    <property type="entry name" value="RdgB/HAM1"/>
</dbReference>
<dbReference type="CDD" id="cd00515">
    <property type="entry name" value="HAM1"/>
    <property type="match status" value="1"/>
</dbReference>
<dbReference type="GO" id="GO:0005737">
    <property type="term" value="C:cytoplasm"/>
    <property type="evidence" value="ECO:0007669"/>
    <property type="project" value="TreeGrafter"/>
</dbReference>
<dbReference type="RefSeq" id="WP_092658332.1">
    <property type="nucleotide sequence ID" value="NZ_FOCX01000003.1"/>
</dbReference>
<dbReference type="EMBL" id="FOCX01000003">
    <property type="protein sequence ID" value="SEN50977.1"/>
    <property type="molecule type" value="Genomic_DNA"/>
</dbReference>
<dbReference type="SUPFAM" id="SSF52972">
    <property type="entry name" value="ITPase-like"/>
    <property type="match status" value="2"/>
</dbReference>
<dbReference type="Gene3D" id="3.90.950.10">
    <property type="match status" value="1"/>
</dbReference>
<sequence>MLRFVTTNQGKVREAREYLGETVEQLDFDYTEIQADDLVTVAAHGAREAYRHAQEPVLVDDAGLFVDAFDGFPGPYSAYVEDTVGVERVWRLTREEDDRSASFKTVLAYCDGEGFDASPEPVDHETRTEDGSRDERTGSGATRERRGQDQSAEERAAATTDDQVATGDLPVKIFEGYVPGEIVAPRGEGGFGYDPIFEHDGTTFAEMTPEEKNAVSHRGRALAKFGEWYRER</sequence>
<dbReference type="Proteomes" id="UP000198775">
    <property type="component" value="Unassembled WGS sequence"/>
</dbReference>
<evidence type="ECO:0000313" key="4">
    <source>
        <dbReference type="EMBL" id="SEN50977.1"/>
    </source>
</evidence>
<dbReference type="AlphaFoldDB" id="A0A1H8H5H9"/>
<dbReference type="Pfam" id="PF01725">
    <property type="entry name" value="Ham1p_like"/>
    <property type="match status" value="2"/>
</dbReference>
<protein>
    <submittedName>
        <fullName evidence="4">DITPase</fullName>
    </submittedName>
</protein>
<dbReference type="GO" id="GO:0009143">
    <property type="term" value="P:nucleoside triphosphate catabolic process"/>
    <property type="evidence" value="ECO:0007669"/>
    <property type="project" value="InterPro"/>
</dbReference>
<organism evidence="4 5">
    <name type="scientific">Halorientalis persicus</name>
    <dbReference type="NCBI Taxonomy" id="1367881"/>
    <lineage>
        <taxon>Archaea</taxon>
        <taxon>Methanobacteriati</taxon>
        <taxon>Methanobacteriota</taxon>
        <taxon>Stenosarchaea group</taxon>
        <taxon>Halobacteria</taxon>
        <taxon>Halobacteriales</taxon>
        <taxon>Haloarculaceae</taxon>
        <taxon>Halorientalis</taxon>
    </lineage>
</organism>
<keyword evidence="2" id="KW-0378">Hydrolase</keyword>
<dbReference type="GO" id="GO:0047429">
    <property type="term" value="F:nucleoside triphosphate diphosphatase activity"/>
    <property type="evidence" value="ECO:0007669"/>
    <property type="project" value="InterPro"/>
</dbReference>
<reference evidence="5" key="1">
    <citation type="submission" date="2016-10" db="EMBL/GenBank/DDBJ databases">
        <authorList>
            <person name="Varghese N."/>
            <person name="Submissions S."/>
        </authorList>
    </citation>
    <scope>NUCLEOTIDE SEQUENCE [LARGE SCALE GENOMIC DNA]</scope>
    <source>
        <strain evidence="5">IBRC-M 10043</strain>
    </source>
</reference>
<evidence type="ECO:0000313" key="5">
    <source>
        <dbReference type="Proteomes" id="UP000198775"/>
    </source>
</evidence>
<evidence type="ECO:0000256" key="3">
    <source>
        <dbReference type="SAM" id="MobiDB-lite"/>
    </source>
</evidence>
<dbReference type="OrthoDB" id="372108at2157"/>
<gene>
    <name evidence="4" type="ORF">SAMN05216388_1003285</name>
</gene>
<dbReference type="PANTHER" id="PTHR11067:SF9">
    <property type="entry name" value="INOSINE TRIPHOSPHATE PYROPHOSPHATASE"/>
    <property type="match status" value="1"/>
</dbReference>
<name>A0A1H8H5H9_9EURY</name>
<accession>A0A1H8H5H9</accession>
<evidence type="ECO:0000256" key="1">
    <source>
        <dbReference type="ARBA" id="ARBA00008023"/>
    </source>
</evidence>
<keyword evidence="5" id="KW-1185">Reference proteome</keyword>
<evidence type="ECO:0000256" key="2">
    <source>
        <dbReference type="ARBA" id="ARBA00022801"/>
    </source>
</evidence>
<feature type="region of interest" description="Disordered" evidence="3">
    <location>
        <begin position="114"/>
        <end position="164"/>
    </location>
</feature>
<feature type="compositionally biased region" description="Basic and acidic residues" evidence="3">
    <location>
        <begin position="121"/>
        <end position="156"/>
    </location>
</feature>
<dbReference type="InterPro" id="IPR029001">
    <property type="entry name" value="ITPase-like_fam"/>
</dbReference>
<comment type="similarity">
    <text evidence="1">Belongs to the HAM1 NTPase family.</text>
</comment>
<dbReference type="PANTHER" id="PTHR11067">
    <property type="entry name" value="INOSINE TRIPHOSPHATE PYROPHOSPHATASE/HAM1 PROTEIN"/>
    <property type="match status" value="1"/>
</dbReference>